<protein>
    <submittedName>
        <fullName evidence="2">TAXI family TRAP transporter solute-binding subunit</fullName>
    </submittedName>
</protein>
<dbReference type="EMBL" id="JAVRAA010000031">
    <property type="protein sequence ID" value="MDT0340922.1"/>
    <property type="molecule type" value="Genomic_DNA"/>
</dbReference>
<dbReference type="Pfam" id="PF16868">
    <property type="entry name" value="NMT1_3"/>
    <property type="match status" value="1"/>
</dbReference>
<accession>A0AAE4GFG9</accession>
<gene>
    <name evidence="2" type="ORF">RJN63_29125</name>
</gene>
<comment type="caution">
    <text evidence="2">The sequence shown here is derived from an EMBL/GenBank/DDBJ whole genome shotgun (WGS) entry which is preliminary data.</text>
</comment>
<feature type="transmembrane region" description="Helical" evidence="1">
    <location>
        <begin position="365"/>
        <end position="387"/>
    </location>
</feature>
<dbReference type="AlphaFoldDB" id="A0AAE4GFG9"/>
<keyword evidence="1" id="KW-0812">Transmembrane</keyword>
<evidence type="ECO:0000313" key="2">
    <source>
        <dbReference type="EMBL" id="MDT0340922.1"/>
    </source>
</evidence>
<sequence>MLKDKKLSAYAPSATRIRARFVAISWRDLAVSFGPIILLILVGAWLVIWLIRPAPPSSITIAAGPKDSNFWRVAERYKTLLARDGIRLDIVETGGSLDNLKRLADPDQNVDVGFVQGGLAGAVPAESLSPLVSLGSISYVPVSVYYRAPPPREDGRPVPPLRQLSELAGKRIAIGGEGSGSSVLAATLLKANGVEPGGSTQLLNIGGDEAAQALTSGKIDAAFLMGDSVSVATMGKLLRAPGIRLLDFSQADAYVRRFRYLNTLKMPMGVFDLAHNLPARDTQLIAPTAELVAREDLHPALSDLLIAAAREVHGKANVMQKAGEFPAPLEHEYPISDDAARYYKSGKTFFYRTLPFWMASLVDRAVVIVLPVILLLIPGIRLVPMLYGWRVRSRIYRWYGELIALERGLSRDSPEEQAEMLKRLDEIEIAVNRMKMPLAFADQFYVLREHIGFVRARLAAGVA</sequence>
<dbReference type="InterPro" id="IPR011852">
    <property type="entry name" value="TRAP_TAXI"/>
</dbReference>
<dbReference type="Gene3D" id="3.40.190.10">
    <property type="entry name" value="Periplasmic binding protein-like II"/>
    <property type="match status" value="2"/>
</dbReference>
<dbReference type="RefSeq" id="WP_310838166.1">
    <property type="nucleotide sequence ID" value="NZ_JAVLSM010000012.1"/>
</dbReference>
<feature type="transmembrane region" description="Helical" evidence="1">
    <location>
        <begin position="29"/>
        <end position="51"/>
    </location>
</feature>
<dbReference type="PANTHER" id="PTHR42941:SF1">
    <property type="entry name" value="SLL1037 PROTEIN"/>
    <property type="match status" value="1"/>
</dbReference>
<keyword evidence="1" id="KW-0472">Membrane</keyword>
<keyword evidence="1" id="KW-1133">Transmembrane helix</keyword>
<proteinExistence type="predicted"/>
<reference evidence="2" key="1">
    <citation type="submission" date="2023-02" db="EMBL/GenBank/DDBJ databases">
        <title>Description of Herbaspirillum huttiense subsp. nephrolepsisexaltata and Herbaspirillum huttiense subsp. lycopersicon.</title>
        <authorList>
            <person name="Poudel M."/>
            <person name="Sharma A."/>
            <person name="Goss E."/>
            <person name="Tapia J.H."/>
            <person name="Harmon C.M."/>
            <person name="Jones J.B."/>
        </authorList>
    </citation>
    <scope>NUCLEOTIDE SEQUENCE</scope>
    <source>
        <strain evidence="2">NC40101</strain>
    </source>
</reference>
<name>A0AAE4GFG9_9BURK</name>
<dbReference type="PANTHER" id="PTHR42941">
    <property type="entry name" value="SLL1037 PROTEIN"/>
    <property type="match status" value="1"/>
</dbReference>
<dbReference type="SUPFAM" id="SSF53850">
    <property type="entry name" value="Periplasmic binding protein-like II"/>
    <property type="match status" value="1"/>
</dbReference>
<evidence type="ECO:0000256" key="1">
    <source>
        <dbReference type="SAM" id="Phobius"/>
    </source>
</evidence>
<organism evidence="2">
    <name type="scientific">Herbaspirillum huttiense subsp. nephrolepidis</name>
    <dbReference type="NCBI Taxonomy" id="3075126"/>
    <lineage>
        <taxon>Bacteria</taxon>
        <taxon>Pseudomonadati</taxon>
        <taxon>Pseudomonadota</taxon>
        <taxon>Betaproteobacteria</taxon>
        <taxon>Burkholderiales</taxon>
        <taxon>Oxalobacteraceae</taxon>
        <taxon>Herbaspirillum</taxon>
    </lineage>
</organism>